<protein>
    <submittedName>
        <fullName evidence="2">Uncharacterized protein</fullName>
    </submittedName>
</protein>
<name>A0A7R9QAV6_9ACAR</name>
<dbReference type="EMBL" id="CAJPIZ010019595">
    <property type="protein sequence ID" value="CAG2116984.1"/>
    <property type="molecule type" value="Genomic_DNA"/>
</dbReference>
<dbReference type="Proteomes" id="UP000759131">
    <property type="component" value="Unassembled WGS sequence"/>
</dbReference>
<evidence type="ECO:0000256" key="1">
    <source>
        <dbReference type="SAM" id="MobiDB-lite"/>
    </source>
</evidence>
<evidence type="ECO:0000313" key="3">
    <source>
        <dbReference type="Proteomes" id="UP000759131"/>
    </source>
</evidence>
<evidence type="ECO:0000313" key="2">
    <source>
        <dbReference type="EMBL" id="CAD7637325.1"/>
    </source>
</evidence>
<reference evidence="2" key="1">
    <citation type="submission" date="2020-11" db="EMBL/GenBank/DDBJ databases">
        <authorList>
            <person name="Tran Van P."/>
        </authorList>
    </citation>
    <scope>NUCLEOTIDE SEQUENCE</scope>
</reference>
<feature type="region of interest" description="Disordered" evidence="1">
    <location>
        <begin position="105"/>
        <end position="129"/>
    </location>
</feature>
<accession>A0A7R9QAV6</accession>
<feature type="compositionally biased region" description="Polar residues" evidence="1">
    <location>
        <begin position="107"/>
        <end position="129"/>
    </location>
</feature>
<gene>
    <name evidence="2" type="ORF">OSB1V03_LOCUS16939</name>
</gene>
<dbReference type="EMBL" id="OC874170">
    <property type="protein sequence ID" value="CAD7637325.1"/>
    <property type="molecule type" value="Genomic_DNA"/>
</dbReference>
<organism evidence="2">
    <name type="scientific">Medioppia subpectinata</name>
    <dbReference type="NCBI Taxonomy" id="1979941"/>
    <lineage>
        <taxon>Eukaryota</taxon>
        <taxon>Metazoa</taxon>
        <taxon>Ecdysozoa</taxon>
        <taxon>Arthropoda</taxon>
        <taxon>Chelicerata</taxon>
        <taxon>Arachnida</taxon>
        <taxon>Acari</taxon>
        <taxon>Acariformes</taxon>
        <taxon>Sarcoptiformes</taxon>
        <taxon>Oribatida</taxon>
        <taxon>Brachypylina</taxon>
        <taxon>Oppioidea</taxon>
        <taxon>Oppiidae</taxon>
        <taxon>Medioppia</taxon>
    </lineage>
</organism>
<sequence length="129" mass="14931">MCSRHRHSHCNCSECQPRPIIIYGCPTPEDSQLWGHIPFPPQQFDQKLATESGEPVKRGWFSNWGWGCKRQHHHGCRCAYCDYRYNRHHHNDGGKHCWQRYWAEKGSSPTPSADNPTKIDTNTADAPKS</sequence>
<proteinExistence type="predicted"/>
<dbReference type="AlphaFoldDB" id="A0A7R9QAV6"/>
<keyword evidence="3" id="KW-1185">Reference proteome</keyword>